<feature type="compositionally biased region" description="Basic and acidic residues" evidence="9">
    <location>
        <begin position="649"/>
        <end position="660"/>
    </location>
</feature>
<evidence type="ECO:0000256" key="6">
    <source>
        <dbReference type="ARBA" id="ARBA00023136"/>
    </source>
</evidence>
<feature type="compositionally biased region" description="Polar residues" evidence="9">
    <location>
        <begin position="635"/>
        <end position="648"/>
    </location>
</feature>
<evidence type="ECO:0000256" key="7">
    <source>
        <dbReference type="PIRSR" id="PIRSR600175-1"/>
    </source>
</evidence>
<keyword evidence="2" id="KW-0813">Transport</keyword>
<evidence type="ECO:0000313" key="12">
    <source>
        <dbReference type="WBParaSite" id="PTRK_0001013700.1"/>
    </source>
</evidence>
<accession>A0A0N4ZNM4</accession>
<keyword evidence="7" id="KW-0915">Sodium</keyword>
<feature type="compositionally biased region" description="Polar residues" evidence="9">
    <location>
        <begin position="661"/>
        <end position="673"/>
    </location>
</feature>
<feature type="transmembrane region" description="Helical" evidence="10">
    <location>
        <begin position="41"/>
        <end position="58"/>
    </location>
</feature>
<keyword evidence="11" id="KW-1185">Reference proteome</keyword>
<dbReference type="GO" id="GO:0005886">
    <property type="term" value="C:plasma membrane"/>
    <property type="evidence" value="ECO:0007669"/>
    <property type="project" value="TreeGrafter"/>
</dbReference>
<feature type="transmembrane region" description="Helical" evidence="10">
    <location>
        <begin position="248"/>
        <end position="267"/>
    </location>
</feature>
<dbReference type="GO" id="GO:0005332">
    <property type="term" value="F:gamma-aminobutyric acid:sodium:chloride symporter activity"/>
    <property type="evidence" value="ECO:0007669"/>
    <property type="project" value="TreeGrafter"/>
</dbReference>
<dbReference type="InterPro" id="IPR037272">
    <property type="entry name" value="SNS_sf"/>
</dbReference>
<feature type="compositionally biased region" description="Polar residues" evidence="9">
    <location>
        <begin position="707"/>
        <end position="720"/>
    </location>
</feature>
<evidence type="ECO:0000313" key="11">
    <source>
        <dbReference type="Proteomes" id="UP000038045"/>
    </source>
</evidence>
<comment type="subcellular location">
    <subcellularLocation>
        <location evidence="1">Membrane</location>
        <topology evidence="1">Multi-pass membrane protein</topology>
    </subcellularLocation>
</comment>
<keyword evidence="5 10" id="KW-1133">Transmembrane helix</keyword>
<evidence type="ECO:0000256" key="4">
    <source>
        <dbReference type="ARBA" id="ARBA00022847"/>
    </source>
</evidence>
<keyword evidence="3 10" id="KW-0812">Transmembrane</keyword>
<dbReference type="PANTHER" id="PTHR11616:SF326">
    <property type="entry name" value="SODIUM-DEPENDENT TRANSPORTER SNF-5"/>
    <property type="match status" value="1"/>
</dbReference>
<dbReference type="SUPFAM" id="SSF161070">
    <property type="entry name" value="SNF-like"/>
    <property type="match status" value="1"/>
</dbReference>
<evidence type="ECO:0000256" key="10">
    <source>
        <dbReference type="SAM" id="Phobius"/>
    </source>
</evidence>
<dbReference type="STRING" id="131310.A0A0N4ZNM4"/>
<feature type="binding site" evidence="7">
    <location>
        <position position="330"/>
    </location>
    <ligand>
        <name>Na(+)</name>
        <dbReference type="ChEBI" id="CHEBI:29101"/>
        <label>1</label>
    </ligand>
</feature>
<proteinExistence type="predicted"/>
<name>A0A0N4ZNM4_PARTI</name>
<feature type="transmembrane region" description="Helical" evidence="10">
    <location>
        <begin position="418"/>
        <end position="444"/>
    </location>
</feature>
<feature type="compositionally biased region" description="Basic and acidic residues" evidence="9">
    <location>
        <begin position="14"/>
        <end position="31"/>
    </location>
</feature>
<evidence type="ECO:0000256" key="9">
    <source>
        <dbReference type="SAM" id="MobiDB-lite"/>
    </source>
</evidence>
<feature type="transmembrane region" description="Helical" evidence="10">
    <location>
        <begin position="70"/>
        <end position="90"/>
    </location>
</feature>
<reference evidence="12" key="1">
    <citation type="submission" date="2017-02" db="UniProtKB">
        <authorList>
            <consortium name="WormBaseParasite"/>
        </authorList>
    </citation>
    <scope>IDENTIFICATION</scope>
</reference>
<evidence type="ECO:0000256" key="8">
    <source>
        <dbReference type="PIRSR" id="PIRSR600175-2"/>
    </source>
</evidence>
<feature type="transmembrane region" description="Helical" evidence="10">
    <location>
        <begin position="456"/>
        <end position="481"/>
    </location>
</feature>
<dbReference type="PROSITE" id="PS50267">
    <property type="entry name" value="NA_NEUROTRAN_SYMP_3"/>
    <property type="match status" value="1"/>
</dbReference>
<keyword evidence="4" id="KW-0769">Symport</keyword>
<sequence length="720" mass="80262">MVSKNKKILTPEIGTDKDYSNHTKVTEEEPGLERGDWGGRIYFVLTAVGCAVGLGNIWRFPYVAYENGGSAFLIPYFLTSLLIGIPLLHFEMNYGQFAGSGCGTCFRKIMPAAQGVGWVMLLNSFFVGIFYIMVMAYILIYLFTIAIGQGYKYSSCDNPWNTLGCISSAKDLACVSNTTLNIANYTKAVFLNNTCYFGNDTEEIKTLRDGFFRVNKLVPVSATEEFFDRYVLQRTDSFENLGEVNGKLLISLLFCWALIFLFAWKGVKVLGKIAVFTALYPYVVVVTFLFMVTKMDGAYEGMKYYLLEPDFSRLYDYKTWLTAATQLIFSFSIGMGNMHTLASYNKKNHNVFIDVGIISVADIFMSIVGGAVVFSVLGFLANKTGKIIPEVVSSGTTLAFVVYPEATSLMPMSEVFAFAYFLMLFLLGASTEVCYIDLIATSLYDTFKTTRKHRTIVVLSLCILMFCCGLIFCFSGGVYYFTIFNEYATGFNITFVLVLQLLVVTCFYGINNYIEDIRSMIGKPKSSFANIIGPTGSVMKYLWLYVTPALCIAVCGSLIYSFITFIPSYGVGKDAVFFPPMARYIGYSITFSTILPVFIFFIVNFCTYAAKKRSMKKLFKPTIKWPSYGREKKQLQGSLGDDSQGSIKTDSKTAESKSKMTESTLKSVISSTNTKKEKKGIIGSFKSKNEPKKNVVKTPLGEKLKTESQTSKTSATSNKV</sequence>
<feature type="transmembrane region" description="Helical" evidence="10">
    <location>
        <begin position="585"/>
        <end position="610"/>
    </location>
</feature>
<feature type="disulfide bond" evidence="8">
    <location>
        <begin position="156"/>
        <end position="165"/>
    </location>
</feature>
<feature type="binding site" evidence="7">
    <location>
        <position position="56"/>
    </location>
    <ligand>
        <name>Na(+)</name>
        <dbReference type="ChEBI" id="CHEBI:29101"/>
        <label>1</label>
    </ligand>
</feature>
<dbReference type="PRINTS" id="PR00176">
    <property type="entry name" value="NANEUSMPORT"/>
</dbReference>
<dbReference type="PANTHER" id="PTHR11616">
    <property type="entry name" value="SODIUM/CHLORIDE DEPENDENT TRANSPORTER"/>
    <property type="match status" value="1"/>
</dbReference>
<dbReference type="GO" id="GO:0046872">
    <property type="term" value="F:metal ion binding"/>
    <property type="evidence" value="ECO:0007669"/>
    <property type="project" value="UniProtKB-KW"/>
</dbReference>
<dbReference type="InterPro" id="IPR000175">
    <property type="entry name" value="Na/ntran_symport"/>
</dbReference>
<feature type="transmembrane region" description="Helical" evidence="10">
    <location>
        <begin position="487"/>
        <end position="510"/>
    </location>
</feature>
<keyword evidence="6 10" id="KW-0472">Membrane</keyword>
<feature type="region of interest" description="Disordered" evidence="9">
    <location>
        <begin position="634"/>
        <end position="720"/>
    </location>
</feature>
<dbReference type="Pfam" id="PF00209">
    <property type="entry name" value="SNF"/>
    <property type="match status" value="1"/>
</dbReference>
<feature type="binding site" evidence="7">
    <location>
        <position position="52"/>
    </location>
    <ligand>
        <name>Na(+)</name>
        <dbReference type="ChEBI" id="CHEBI:29101"/>
        <label>1</label>
    </ligand>
</feature>
<feature type="transmembrane region" description="Helical" evidence="10">
    <location>
        <begin position="355"/>
        <end position="380"/>
    </location>
</feature>
<dbReference type="Proteomes" id="UP000038045">
    <property type="component" value="Unplaced"/>
</dbReference>
<evidence type="ECO:0000256" key="3">
    <source>
        <dbReference type="ARBA" id="ARBA00022692"/>
    </source>
</evidence>
<dbReference type="AlphaFoldDB" id="A0A0N4ZNM4"/>
<feature type="transmembrane region" description="Helical" evidence="10">
    <location>
        <begin position="116"/>
        <end position="143"/>
    </location>
</feature>
<keyword evidence="7" id="KW-0479">Metal-binding</keyword>
<feature type="transmembrane region" description="Helical" evidence="10">
    <location>
        <begin position="273"/>
        <end position="293"/>
    </location>
</feature>
<dbReference type="GO" id="GO:0043005">
    <property type="term" value="C:neuron projection"/>
    <property type="evidence" value="ECO:0007669"/>
    <property type="project" value="TreeGrafter"/>
</dbReference>
<feature type="transmembrane region" description="Helical" evidence="10">
    <location>
        <begin position="387"/>
        <end position="406"/>
    </location>
</feature>
<feature type="binding site" evidence="7">
    <location>
        <position position="427"/>
    </location>
    <ligand>
        <name>Na(+)</name>
        <dbReference type="ChEBI" id="CHEBI:29101"/>
        <label>1</label>
    </ligand>
</feature>
<dbReference type="WBParaSite" id="PTRK_0001013700.1">
    <property type="protein sequence ID" value="PTRK_0001013700.1"/>
    <property type="gene ID" value="PTRK_0001013700"/>
</dbReference>
<evidence type="ECO:0000256" key="2">
    <source>
        <dbReference type="ARBA" id="ARBA00022448"/>
    </source>
</evidence>
<feature type="transmembrane region" description="Helical" evidence="10">
    <location>
        <begin position="542"/>
        <end position="565"/>
    </location>
</feature>
<evidence type="ECO:0000256" key="5">
    <source>
        <dbReference type="ARBA" id="ARBA00022989"/>
    </source>
</evidence>
<evidence type="ECO:0000256" key="1">
    <source>
        <dbReference type="ARBA" id="ARBA00004141"/>
    </source>
</evidence>
<keyword evidence="8" id="KW-1015">Disulfide bond</keyword>
<feature type="region of interest" description="Disordered" evidence="9">
    <location>
        <begin position="1"/>
        <end position="31"/>
    </location>
</feature>
<feature type="binding site" evidence="7">
    <location>
        <position position="51"/>
    </location>
    <ligand>
        <name>Na(+)</name>
        <dbReference type="ChEBI" id="CHEBI:29101"/>
        <label>1</label>
    </ligand>
</feature>
<organism evidence="11 12">
    <name type="scientific">Parastrongyloides trichosuri</name>
    <name type="common">Possum-specific nematode worm</name>
    <dbReference type="NCBI Taxonomy" id="131310"/>
    <lineage>
        <taxon>Eukaryota</taxon>
        <taxon>Metazoa</taxon>
        <taxon>Ecdysozoa</taxon>
        <taxon>Nematoda</taxon>
        <taxon>Chromadorea</taxon>
        <taxon>Rhabditida</taxon>
        <taxon>Tylenchina</taxon>
        <taxon>Panagrolaimomorpha</taxon>
        <taxon>Strongyloidoidea</taxon>
        <taxon>Strongyloididae</taxon>
        <taxon>Parastrongyloides</taxon>
    </lineage>
</organism>
<protein>
    <submittedName>
        <fullName evidence="12">Transporter</fullName>
    </submittedName>
</protein>
<feature type="transmembrane region" description="Helical" evidence="10">
    <location>
        <begin position="314"/>
        <end position="335"/>
    </location>
</feature>
<feature type="binding site" evidence="7">
    <location>
        <position position="49"/>
    </location>
    <ligand>
        <name>Na(+)</name>
        <dbReference type="ChEBI" id="CHEBI:29101"/>
        <label>2</label>
    </ligand>
</feature>